<protein>
    <submittedName>
        <fullName evidence="3">TNT domain-containing protein</fullName>
    </submittedName>
</protein>
<sequence length="143" mass="15498">PAPAVAAPPTPPAQPAAATPEAKPQRSWPINPMNGEPPLTLFRHKKMVELPIGLEVDRFGDGSGNLVYAAGTPFPERSLVPSWINRPYRVYRLRRPVEALTGIAVPWFEQPGGGTAYLMPKTIEDMLADGVLVEVANQEAPTH</sequence>
<feature type="region of interest" description="Disordered" evidence="1">
    <location>
        <begin position="1"/>
        <end position="35"/>
    </location>
</feature>
<proteinExistence type="predicted"/>
<evidence type="ECO:0000313" key="4">
    <source>
        <dbReference type="Proteomes" id="UP001597168"/>
    </source>
</evidence>
<dbReference type="PANTHER" id="PTHR42059:SF1">
    <property type="entry name" value="TNT DOMAIN-CONTAINING PROTEIN"/>
    <property type="match status" value="1"/>
</dbReference>
<dbReference type="RefSeq" id="WP_380723645.1">
    <property type="nucleotide sequence ID" value="NZ_JBHTLK010000057.1"/>
</dbReference>
<gene>
    <name evidence="3" type="ORF">ACFQ3T_13865</name>
</gene>
<dbReference type="InterPro" id="IPR053024">
    <property type="entry name" value="Fungal_surface_NADase"/>
</dbReference>
<reference evidence="4" key="1">
    <citation type="journal article" date="2019" name="Int. J. Syst. Evol. Microbiol.">
        <title>The Global Catalogue of Microorganisms (GCM) 10K type strain sequencing project: providing services to taxonomists for standard genome sequencing and annotation.</title>
        <authorList>
            <consortium name="The Broad Institute Genomics Platform"/>
            <consortium name="The Broad Institute Genome Sequencing Center for Infectious Disease"/>
            <person name="Wu L."/>
            <person name="Ma J."/>
        </authorList>
    </citation>
    <scope>NUCLEOTIDE SEQUENCE [LARGE SCALE GENOMIC DNA]</scope>
    <source>
        <strain evidence="4">CCUG 60214</strain>
    </source>
</reference>
<feature type="compositionally biased region" description="Pro residues" evidence="1">
    <location>
        <begin position="1"/>
        <end position="14"/>
    </location>
</feature>
<keyword evidence="4" id="KW-1185">Reference proteome</keyword>
<dbReference type="InterPro" id="IPR025331">
    <property type="entry name" value="TNT"/>
</dbReference>
<comment type="caution">
    <text evidence="3">The sequence shown here is derived from an EMBL/GenBank/DDBJ whole genome shotgun (WGS) entry which is preliminary data.</text>
</comment>
<dbReference type="Proteomes" id="UP001597168">
    <property type="component" value="Unassembled WGS sequence"/>
</dbReference>
<dbReference type="PANTHER" id="PTHR42059">
    <property type="entry name" value="TNT DOMAIN-CONTAINING PROTEIN"/>
    <property type="match status" value="1"/>
</dbReference>
<dbReference type="EMBL" id="JBHTLK010000057">
    <property type="protein sequence ID" value="MFD1148212.1"/>
    <property type="molecule type" value="Genomic_DNA"/>
</dbReference>
<accession>A0ABW3QTP8</accession>
<dbReference type="Pfam" id="PF14021">
    <property type="entry name" value="TNT"/>
    <property type="match status" value="1"/>
</dbReference>
<evidence type="ECO:0000313" key="3">
    <source>
        <dbReference type="EMBL" id="MFD1148212.1"/>
    </source>
</evidence>
<organism evidence="3 4">
    <name type="scientific">Saccharothrix hoggarensis</name>
    <dbReference type="NCBI Taxonomy" id="913853"/>
    <lineage>
        <taxon>Bacteria</taxon>
        <taxon>Bacillati</taxon>
        <taxon>Actinomycetota</taxon>
        <taxon>Actinomycetes</taxon>
        <taxon>Pseudonocardiales</taxon>
        <taxon>Pseudonocardiaceae</taxon>
        <taxon>Saccharothrix</taxon>
    </lineage>
</organism>
<feature type="domain" description="TNT" evidence="2">
    <location>
        <begin position="49"/>
        <end position="135"/>
    </location>
</feature>
<evidence type="ECO:0000256" key="1">
    <source>
        <dbReference type="SAM" id="MobiDB-lite"/>
    </source>
</evidence>
<evidence type="ECO:0000259" key="2">
    <source>
        <dbReference type="Pfam" id="PF14021"/>
    </source>
</evidence>
<feature type="non-terminal residue" evidence="3">
    <location>
        <position position="1"/>
    </location>
</feature>
<name>A0ABW3QTP8_9PSEU</name>